<dbReference type="SUPFAM" id="SSF47874">
    <property type="entry name" value="Annexin"/>
    <property type="match status" value="1"/>
</dbReference>
<accession>A0A1D1VD37</accession>
<keyword evidence="5" id="KW-1185">Reference proteome</keyword>
<dbReference type="STRING" id="947166.A0A1D1VD37"/>
<dbReference type="SMART" id="SM00335">
    <property type="entry name" value="ANX"/>
    <property type="match status" value="3"/>
</dbReference>
<dbReference type="EMBL" id="BDGG01000005">
    <property type="protein sequence ID" value="GAU99539.1"/>
    <property type="molecule type" value="Genomic_DNA"/>
</dbReference>
<evidence type="ECO:0000256" key="3">
    <source>
        <dbReference type="ARBA" id="ARBA00023216"/>
    </source>
</evidence>
<dbReference type="Pfam" id="PF00191">
    <property type="entry name" value="Annexin"/>
    <property type="match status" value="3"/>
</dbReference>
<keyword evidence="3" id="KW-0041">Annexin</keyword>
<dbReference type="GO" id="GO:0005544">
    <property type="term" value="F:calcium-dependent phospholipid binding"/>
    <property type="evidence" value="ECO:0007669"/>
    <property type="project" value="InterPro"/>
</dbReference>
<evidence type="ECO:0000256" key="2">
    <source>
        <dbReference type="ARBA" id="ARBA00022737"/>
    </source>
</evidence>
<keyword evidence="2" id="KW-0677">Repeat</keyword>
<dbReference type="InterPro" id="IPR037104">
    <property type="entry name" value="Annexin_sf"/>
</dbReference>
<dbReference type="OrthoDB" id="37886at2759"/>
<dbReference type="InterPro" id="IPR001464">
    <property type="entry name" value="Annexin"/>
</dbReference>
<dbReference type="PRINTS" id="PR00196">
    <property type="entry name" value="ANNEXIN"/>
</dbReference>
<sequence length="339" mass="38258">MPPRKSRKVPDILFEAKLPDIPIVKDICPFDAKSDANFLWMALQGGDRELEVVEVLTHRSNRQRQEIAASFLECYGQDLLGLLKMQMGDHMHDVFNALFLLPEVHDAVSIHEAIQGNLPDEETLLEIICTRTNAELEALRDAYTTLYQRDLVEDVTSKSSGDFRRLMMAIALGIRDEDTSDATDPIQLKDQARLEAQLLLEPISEKLPASQVASTFVIMLANPSYAQLRMTLKEFERVAKAETEKIISRSIPPDISPALLTIVRIAKSKEGFFAENLQKALRSEGQDKRLIRLIVSRSEKDLGNIRDEFQKLYNTSLDTVITGENICNYRSVLAAMIRG</sequence>
<dbReference type="GO" id="GO:0005886">
    <property type="term" value="C:plasma membrane"/>
    <property type="evidence" value="ECO:0007669"/>
    <property type="project" value="TreeGrafter"/>
</dbReference>
<dbReference type="PROSITE" id="PS51897">
    <property type="entry name" value="ANNEXIN_2"/>
    <property type="match status" value="3"/>
</dbReference>
<dbReference type="Proteomes" id="UP000186922">
    <property type="component" value="Unassembled WGS sequence"/>
</dbReference>
<dbReference type="PANTHER" id="PTHR10502:SF243">
    <property type="entry name" value="ANNEXIN"/>
    <property type="match status" value="1"/>
</dbReference>
<dbReference type="GO" id="GO:0005509">
    <property type="term" value="F:calcium ion binding"/>
    <property type="evidence" value="ECO:0007669"/>
    <property type="project" value="InterPro"/>
</dbReference>
<organism evidence="4 5">
    <name type="scientific">Ramazzottius varieornatus</name>
    <name type="common">Water bear</name>
    <name type="synonym">Tardigrade</name>
    <dbReference type="NCBI Taxonomy" id="947166"/>
    <lineage>
        <taxon>Eukaryota</taxon>
        <taxon>Metazoa</taxon>
        <taxon>Ecdysozoa</taxon>
        <taxon>Tardigrada</taxon>
        <taxon>Eutardigrada</taxon>
        <taxon>Parachela</taxon>
        <taxon>Hypsibioidea</taxon>
        <taxon>Ramazzottiidae</taxon>
        <taxon>Ramazzottius</taxon>
    </lineage>
</organism>
<evidence type="ECO:0000313" key="4">
    <source>
        <dbReference type="EMBL" id="GAU99539.1"/>
    </source>
</evidence>
<dbReference type="GO" id="GO:0005737">
    <property type="term" value="C:cytoplasm"/>
    <property type="evidence" value="ECO:0007669"/>
    <property type="project" value="TreeGrafter"/>
</dbReference>
<dbReference type="AlphaFoldDB" id="A0A1D1VD37"/>
<dbReference type="Gene3D" id="1.10.220.10">
    <property type="entry name" value="Annexin"/>
    <property type="match status" value="3"/>
</dbReference>
<comment type="similarity">
    <text evidence="1">Belongs to the annexin family.</text>
</comment>
<protein>
    <recommendedName>
        <fullName evidence="6">Annexin</fullName>
    </recommendedName>
</protein>
<evidence type="ECO:0000313" key="5">
    <source>
        <dbReference type="Proteomes" id="UP000186922"/>
    </source>
</evidence>
<dbReference type="InterPro" id="IPR018502">
    <property type="entry name" value="Annexin_repeat"/>
</dbReference>
<proteinExistence type="inferred from homology"/>
<reference evidence="4 5" key="1">
    <citation type="journal article" date="2016" name="Nat. Commun.">
        <title>Extremotolerant tardigrade genome and improved radiotolerance of human cultured cells by tardigrade-unique protein.</title>
        <authorList>
            <person name="Hashimoto T."/>
            <person name="Horikawa D.D."/>
            <person name="Saito Y."/>
            <person name="Kuwahara H."/>
            <person name="Kozuka-Hata H."/>
            <person name="Shin-I T."/>
            <person name="Minakuchi Y."/>
            <person name="Ohishi K."/>
            <person name="Motoyama A."/>
            <person name="Aizu T."/>
            <person name="Enomoto A."/>
            <person name="Kondo K."/>
            <person name="Tanaka S."/>
            <person name="Hara Y."/>
            <person name="Koshikawa S."/>
            <person name="Sagara H."/>
            <person name="Miura T."/>
            <person name="Yokobori S."/>
            <person name="Miyagawa K."/>
            <person name="Suzuki Y."/>
            <person name="Kubo T."/>
            <person name="Oyama M."/>
            <person name="Kohara Y."/>
            <person name="Fujiyama A."/>
            <person name="Arakawa K."/>
            <person name="Katayama T."/>
            <person name="Toyoda A."/>
            <person name="Kunieda T."/>
        </authorList>
    </citation>
    <scope>NUCLEOTIDE SEQUENCE [LARGE SCALE GENOMIC DNA]</scope>
    <source>
        <strain evidence="4 5">YOKOZUNA-1</strain>
    </source>
</reference>
<dbReference type="GO" id="GO:0012506">
    <property type="term" value="C:vesicle membrane"/>
    <property type="evidence" value="ECO:0007669"/>
    <property type="project" value="TreeGrafter"/>
</dbReference>
<gene>
    <name evidence="4" type="primary">RvY_10528-1</name>
    <name evidence="4" type="synonym">RvY_10528.1</name>
    <name evidence="4" type="ORF">RvY_10528</name>
</gene>
<dbReference type="PANTHER" id="PTHR10502">
    <property type="entry name" value="ANNEXIN"/>
    <property type="match status" value="1"/>
</dbReference>
<evidence type="ECO:0000256" key="1">
    <source>
        <dbReference type="ARBA" id="ARBA00007831"/>
    </source>
</evidence>
<dbReference type="GO" id="GO:0005634">
    <property type="term" value="C:nucleus"/>
    <property type="evidence" value="ECO:0007669"/>
    <property type="project" value="TreeGrafter"/>
</dbReference>
<evidence type="ECO:0008006" key="6">
    <source>
        <dbReference type="Google" id="ProtNLM"/>
    </source>
</evidence>
<dbReference type="GO" id="GO:0001786">
    <property type="term" value="F:phosphatidylserine binding"/>
    <property type="evidence" value="ECO:0007669"/>
    <property type="project" value="TreeGrafter"/>
</dbReference>
<comment type="caution">
    <text evidence="4">The sequence shown here is derived from an EMBL/GenBank/DDBJ whole genome shotgun (WGS) entry which is preliminary data.</text>
</comment>
<name>A0A1D1VD37_RAMVA</name>